<name>A0AAN4ZT78_9BILA</name>
<dbReference type="EMBL" id="BTRK01000003">
    <property type="protein sequence ID" value="GMR43962.1"/>
    <property type="molecule type" value="Genomic_DNA"/>
</dbReference>
<evidence type="ECO:0000313" key="1">
    <source>
        <dbReference type="EMBL" id="GMR43962.1"/>
    </source>
</evidence>
<dbReference type="AlphaFoldDB" id="A0AAN4ZT78"/>
<comment type="caution">
    <text evidence="1">The sequence shown here is derived from an EMBL/GenBank/DDBJ whole genome shotgun (WGS) entry which is preliminary data.</text>
</comment>
<accession>A0AAN4ZT78</accession>
<sequence length="79" mass="8956">QCARRYGQRAVLICYEASILIAMSQLKIPFTSAVVVYFPKDEFRVCKRSVAAILPHAEQREVADIDLVISKRGDEQKSE</sequence>
<reference evidence="2" key="1">
    <citation type="submission" date="2022-10" db="EMBL/GenBank/DDBJ databases">
        <title>Genome assembly of Pristionchus species.</title>
        <authorList>
            <person name="Yoshida K."/>
            <person name="Sommer R.J."/>
        </authorList>
    </citation>
    <scope>NUCLEOTIDE SEQUENCE [LARGE SCALE GENOMIC DNA]</scope>
    <source>
        <strain evidence="2">RS5460</strain>
    </source>
</reference>
<organism evidence="1 2">
    <name type="scientific">Pristionchus mayeri</name>
    <dbReference type="NCBI Taxonomy" id="1317129"/>
    <lineage>
        <taxon>Eukaryota</taxon>
        <taxon>Metazoa</taxon>
        <taxon>Ecdysozoa</taxon>
        <taxon>Nematoda</taxon>
        <taxon>Chromadorea</taxon>
        <taxon>Rhabditida</taxon>
        <taxon>Rhabditina</taxon>
        <taxon>Diplogasteromorpha</taxon>
        <taxon>Diplogasteroidea</taxon>
        <taxon>Neodiplogasteridae</taxon>
        <taxon>Pristionchus</taxon>
    </lineage>
</organism>
<protein>
    <submittedName>
        <fullName evidence="1">Uncharacterized protein</fullName>
    </submittedName>
</protein>
<gene>
    <name evidence="1" type="ORF">PMAYCL1PPCAC_14157</name>
</gene>
<proteinExistence type="predicted"/>
<feature type="non-terminal residue" evidence="1">
    <location>
        <position position="79"/>
    </location>
</feature>
<evidence type="ECO:0000313" key="2">
    <source>
        <dbReference type="Proteomes" id="UP001328107"/>
    </source>
</evidence>
<keyword evidence="2" id="KW-1185">Reference proteome</keyword>
<feature type="non-terminal residue" evidence="1">
    <location>
        <position position="1"/>
    </location>
</feature>
<dbReference type="Proteomes" id="UP001328107">
    <property type="component" value="Unassembled WGS sequence"/>
</dbReference>